<accession>A0A0C3FYU7</accession>
<dbReference type="OrthoDB" id="3254241at2759"/>
<dbReference type="InParanoid" id="A0A0C3FYU7"/>
<dbReference type="HOGENOM" id="CLU_476597_0_0_1"/>
<reference evidence="2" key="2">
    <citation type="submission" date="2015-01" db="EMBL/GenBank/DDBJ databases">
        <title>Evolutionary Origins and Diversification of the Mycorrhizal Mutualists.</title>
        <authorList>
            <consortium name="DOE Joint Genome Institute"/>
            <consortium name="Mycorrhizal Genomics Consortium"/>
            <person name="Kohler A."/>
            <person name="Kuo A."/>
            <person name="Nagy L.G."/>
            <person name="Floudas D."/>
            <person name="Copeland A."/>
            <person name="Barry K.W."/>
            <person name="Cichocki N."/>
            <person name="Veneault-Fourrey C."/>
            <person name="LaButti K."/>
            <person name="Lindquist E.A."/>
            <person name="Lipzen A."/>
            <person name="Lundell T."/>
            <person name="Morin E."/>
            <person name="Murat C."/>
            <person name="Riley R."/>
            <person name="Ohm R."/>
            <person name="Sun H."/>
            <person name="Tunlid A."/>
            <person name="Henrissat B."/>
            <person name="Grigoriev I.V."/>
            <person name="Hibbett D.S."/>
            <person name="Martin F."/>
        </authorList>
    </citation>
    <scope>NUCLEOTIDE SEQUENCE [LARGE SCALE GENOMIC DNA]</scope>
    <source>
        <strain evidence="2">F 1598</strain>
    </source>
</reference>
<dbReference type="Proteomes" id="UP000054166">
    <property type="component" value="Unassembled WGS sequence"/>
</dbReference>
<gene>
    <name evidence="1" type="ORF">PILCRDRAFT_369587</name>
</gene>
<dbReference type="EMBL" id="KN832986">
    <property type="protein sequence ID" value="KIM84799.1"/>
    <property type="molecule type" value="Genomic_DNA"/>
</dbReference>
<keyword evidence="2" id="KW-1185">Reference proteome</keyword>
<name>A0A0C3FYU7_PILCF</name>
<dbReference type="AlphaFoldDB" id="A0A0C3FYU7"/>
<proteinExistence type="predicted"/>
<protein>
    <submittedName>
        <fullName evidence="1">Uncharacterized protein</fullName>
    </submittedName>
</protein>
<evidence type="ECO:0000313" key="1">
    <source>
        <dbReference type="EMBL" id="KIM84799.1"/>
    </source>
</evidence>
<evidence type="ECO:0000313" key="2">
    <source>
        <dbReference type="Proteomes" id="UP000054166"/>
    </source>
</evidence>
<organism evidence="1 2">
    <name type="scientific">Piloderma croceum (strain F 1598)</name>
    <dbReference type="NCBI Taxonomy" id="765440"/>
    <lineage>
        <taxon>Eukaryota</taxon>
        <taxon>Fungi</taxon>
        <taxon>Dikarya</taxon>
        <taxon>Basidiomycota</taxon>
        <taxon>Agaricomycotina</taxon>
        <taxon>Agaricomycetes</taxon>
        <taxon>Agaricomycetidae</taxon>
        <taxon>Atheliales</taxon>
        <taxon>Atheliaceae</taxon>
        <taxon>Piloderma</taxon>
    </lineage>
</organism>
<reference evidence="1 2" key="1">
    <citation type="submission" date="2014-04" db="EMBL/GenBank/DDBJ databases">
        <authorList>
            <consortium name="DOE Joint Genome Institute"/>
            <person name="Kuo A."/>
            <person name="Tarkka M."/>
            <person name="Buscot F."/>
            <person name="Kohler A."/>
            <person name="Nagy L.G."/>
            <person name="Floudas D."/>
            <person name="Copeland A."/>
            <person name="Barry K.W."/>
            <person name="Cichocki N."/>
            <person name="Veneault-Fourrey C."/>
            <person name="LaButti K."/>
            <person name="Lindquist E.A."/>
            <person name="Lipzen A."/>
            <person name="Lundell T."/>
            <person name="Morin E."/>
            <person name="Murat C."/>
            <person name="Sun H."/>
            <person name="Tunlid A."/>
            <person name="Henrissat B."/>
            <person name="Grigoriev I.V."/>
            <person name="Hibbett D.S."/>
            <person name="Martin F."/>
            <person name="Nordberg H.P."/>
            <person name="Cantor M.N."/>
            <person name="Hua S.X."/>
        </authorList>
    </citation>
    <scope>NUCLEOTIDE SEQUENCE [LARGE SCALE GENOMIC DNA]</scope>
    <source>
        <strain evidence="1 2">F 1598</strain>
    </source>
</reference>
<sequence>MSLKIDFWFVARILANQHVVDCAKCTNESTPWLVWVDDAPENNEREVELARAQGIEVFQFYSTASAKAWIVANEAELRLKEESRLLRFITDNTRWENDNDDNPTQKDFLNLAAGEQILRFLRGRQYRSPVLVYCCFSIKLTRYVLGYERAGSTTWMGLCLAFIEALGRGEVDDDGWEGYQAEARVFGGFESGSGSGSRPSSASSVSSTRLRRFGDEATTNLLFGVGSGGAVRATSIPPSRVHEMRHAVRYIRRNWWNYPIFLHDLCSSLLDAVGPSLLSEVFHSRREWVDGEEEPTVTDRSVQSYGLIRLYTTEIGYNRLVEILTDVFRLDDDITQTPTNGIRFLSSIFLKELLSIELYNHRNVRAFTGIVYHGLCLSPVCLGDIRSLVGRDTVMERVWDMPWSVLSCTENVADALNYVQRDAAATASRRAVLWRIHVAEMGEELLGVYRARFPSAMIGSFGATSIKDLSLHSQENEVVLLGCNCQVVRMETIHMRVGGTMDVIDGVVLNTSIDHPSTTELGEEEEMAARELFDWVCAIERARVCSRLAEGYGLEEDASAYRAYYQEEYLKL</sequence>